<feature type="repeat" description="ANK" evidence="3">
    <location>
        <begin position="979"/>
        <end position="1011"/>
    </location>
</feature>
<feature type="domain" description="Nephrocystin 3-like N-terminal" evidence="6">
    <location>
        <begin position="273"/>
        <end position="448"/>
    </location>
</feature>
<dbReference type="InterPro" id="IPR027417">
    <property type="entry name" value="P-loop_NTPase"/>
</dbReference>
<evidence type="ECO:0000313" key="8">
    <source>
        <dbReference type="Proteomes" id="UP000007978"/>
    </source>
</evidence>
<feature type="repeat" description="ANK" evidence="3">
    <location>
        <begin position="1011"/>
        <end position="1043"/>
    </location>
</feature>
<comment type="caution">
    <text evidence="7">The sequence shown here is derived from an EMBL/GenBank/DDBJ whole genome shotgun (WGS) entry which is preliminary data.</text>
</comment>
<accession>K3VBS3</accession>
<gene>
    <name evidence="7" type="ORF">FPSE_10074</name>
</gene>
<dbReference type="RefSeq" id="XP_009261466.1">
    <property type="nucleotide sequence ID" value="XM_009263191.1"/>
</dbReference>
<evidence type="ECO:0008006" key="9">
    <source>
        <dbReference type="Google" id="ProtNLM"/>
    </source>
</evidence>
<evidence type="ECO:0000256" key="2">
    <source>
        <dbReference type="ARBA" id="ARBA00023043"/>
    </source>
</evidence>
<feature type="repeat" description="ANK" evidence="3">
    <location>
        <begin position="782"/>
        <end position="814"/>
    </location>
</feature>
<dbReference type="SUPFAM" id="SSF52540">
    <property type="entry name" value="P-loop containing nucleoside triphosphate hydrolases"/>
    <property type="match status" value="1"/>
</dbReference>
<feature type="domain" description="DUF7708" evidence="5">
    <location>
        <begin position="77"/>
        <end position="186"/>
    </location>
</feature>
<reference evidence="7 8" key="1">
    <citation type="journal article" date="2012" name="PLoS Pathog.">
        <title>Comparative pathogenomics reveals horizontally acquired novel virulence genes in fungi infecting cereal hosts.</title>
        <authorList>
            <person name="Gardiner D.M."/>
            <person name="McDonald M.C."/>
            <person name="Covarelli L."/>
            <person name="Solomon P.S."/>
            <person name="Rusu A.G."/>
            <person name="Marshall M."/>
            <person name="Kazan K."/>
            <person name="Chakraborty S."/>
            <person name="McDonald B.A."/>
            <person name="Manners J.M."/>
        </authorList>
    </citation>
    <scope>NUCLEOTIDE SEQUENCE [LARGE SCALE GENOMIC DNA]</scope>
    <source>
        <strain evidence="7 8">CS3096</strain>
    </source>
</reference>
<dbReference type="GeneID" id="20368691"/>
<dbReference type="PROSITE" id="PS50088">
    <property type="entry name" value="ANK_REPEAT"/>
    <property type="match status" value="6"/>
</dbReference>
<dbReference type="Pfam" id="PF12796">
    <property type="entry name" value="Ank_2"/>
    <property type="match status" value="4"/>
</dbReference>
<dbReference type="eggNOG" id="KOG0504">
    <property type="taxonomic scope" value="Eukaryota"/>
</dbReference>
<dbReference type="KEGG" id="fpu:FPSE_10074"/>
<dbReference type="InterPro" id="IPR054471">
    <property type="entry name" value="GPIID_WHD"/>
</dbReference>
<dbReference type="PANTHER" id="PTHR24198:SF165">
    <property type="entry name" value="ANKYRIN REPEAT-CONTAINING PROTEIN-RELATED"/>
    <property type="match status" value="1"/>
</dbReference>
<feature type="repeat" description="ANK" evidence="3">
    <location>
        <begin position="1805"/>
        <end position="1833"/>
    </location>
</feature>
<dbReference type="Proteomes" id="UP000007978">
    <property type="component" value="Chromosome 1"/>
</dbReference>
<dbReference type="Pfam" id="PF22939">
    <property type="entry name" value="WHD_GPIID"/>
    <property type="match status" value="1"/>
</dbReference>
<dbReference type="InterPro" id="IPR036770">
    <property type="entry name" value="Ankyrin_rpt-contain_sf"/>
</dbReference>
<evidence type="ECO:0000256" key="3">
    <source>
        <dbReference type="PROSITE-ProRule" id="PRU00023"/>
    </source>
</evidence>
<evidence type="ECO:0000259" key="6">
    <source>
        <dbReference type="Pfam" id="PF24883"/>
    </source>
</evidence>
<proteinExistence type="predicted"/>
<feature type="repeat" description="ANK" evidence="3">
    <location>
        <begin position="1878"/>
        <end position="1905"/>
    </location>
</feature>
<dbReference type="Pfam" id="PF24809">
    <property type="entry name" value="DUF7708"/>
    <property type="match status" value="1"/>
</dbReference>
<dbReference type="Gene3D" id="1.25.40.20">
    <property type="entry name" value="Ankyrin repeat-containing domain"/>
    <property type="match status" value="4"/>
</dbReference>
<sequence length="1964" mass="218694">MATQNSSVVSTNGEDLWIKAFDSLDPDLRSSLGQTTTDKCDILAAVLDAAKNLKTISLRKRWIFKRSNGQEVVIRDVLEKITKWVDRFKAVGDAAVQFDPDRAAIPWAAVRFLLQALVNDFERYAAMVQAIEVVSRIITRYKEFENLYLGRQQPTQPALEGALTVLYSEVLVFLARTITFFSKSTTGIAVWTGDDSVQIILSREDEVLKLAKLQDTSDLRFIETTVLRMKDQINHNTKRIEEEDSIQMISWLSNAPISIHHDTISQSRTPDFGQWLLRDVEYRDWCQSSSSSALWIHGITGSGKTHLFSVVVDSLLADRSANKALSPFAYFYCLNNDSEPERSSVDGILRSILRQLTITESQNDVRDFLYSDFQRRSRLADKRGLELPKLNRKECVARILQVADEDPITILLDSVDQVEEEYCTILLDSLFAIMSKAANVVKVLVTSRNSLDILPFIPVLKEITVSAERTRDDMSRFIAYKIDEAKLISGRLSSKTRDHLQKALLDGAGEMFLWAHRQIQQLRKIRIEDDLLPALQSSILSDLDQLYDIDLQQILRSGDTSRRLAIQIFSWLLYMKAPLTPDALLAAILASSIKISSCTVADISALCSNLVVVDTKSQVVRIAHQSIRDYLLRTRQSLFSAPVSNTLLASTCINANALGSPGGVDLKMYMRHFYVYAAMYWASHFQGSGVVDAKQELFQEMSLFIFGDEGHDVSLSFEAWLDICKNIASVLPIDHAMKAVLDAIPNERSSPLFLAAIFGFDGLLSLLAEPEMETDWNQRNNLGHSAVYLAASSGHISTVTALIRQGAALNVECGGYGSPLYVSCFRGYHEIVIQLLESGASPKCGTKFKSAIHAAIYGGNEDIVVTLVQHSRTITSEQDYQEVVLMATEYGLIKVINELKKPNFKSFIVKETPDQHMMKLARTIRGGQLGVLKSQLSREGPKASEVFPVDAVAIASLYGHRDVVEFLLEQGLDIEAEGQFGTPLRSASLMNHRATVELLVQSGANIRTNEKKGNPLYVAAIKGYADIVRILLHEGVDPTRNTPTGSFGSVLEAAAYFGHRNIVETLLDHRMSVPRVLELKNAFHAAAEGGRHEVIMLFLDRGYKFNLPAISRGGARGLRNRCWGVDDSGYSRDVNRGRKTEVIKDLEEMHINEDATVVETGDYLEDFFEGLYDQRRACPPPRRVNWHRSVSRHYALEISAACGRETVIKVLLAQKNTARVTEDNVHVALDEAVYNGHLGAFQLLLEDISTKSSFLRYFDNHFRKAAQARQENVIECALTRALEIGYTKEEIDELRLRLPRGREKYKAVSITHDLLRSDFLASCQSGSVSELEDILQCKHEHLLQETDLLEGVQIAVKNGGAPFLKALFKYRSELEELAIPSQALVSAAGKDLETSKLLFLRRENFPYSLHLLGQMMHSACRNGQPEVIEYLVSDFGVDVNTNILEDITDRVEDLESIMDVSGRDNDSSETSQGVRFISPLQVALACFQSFGKTSRKTSNPEVFENECFSGHEKVVQTLLNLGANPNSLGGKADYPLKYALRFCSATVVKILIGAVADIRLASKDDSALVIAIQRERDAMSVTSSVLDAGYPLPDYCEQGKTFIETLLNSLMTYYTWSFYPDKEYHHYRHFHTLTVERIFDQGPGAVLELLLQKYDTGKLDDIRYIRTLQMACYVGKASFVDLLLARGVDVNATAYIIGSAVEAAALAGHTSIVGRLLQAGADINNIHGKWETPLRAATFGGYCDVVQILLQHGAILREQLSTRSRDPASPSLLQLAVKKGYTDIVKTFLAADSTITSHGDCLQPPLIMACKKGDITMVELFLQAGAHVNIHGRKDGRPYIWTSNGSPLHAAILGGYIGLVEKLLSGGADVNFYVDECIFKTPLLAAFYQGDPKIVRLLLANGANVPRSVSIMMDLGSRPGCRINEESIAVLATEDERSLQEACLRKLQWLRGLTEDMFHSILKA</sequence>
<keyword evidence="2 3" id="KW-0040">ANK repeat</keyword>
<dbReference type="SMART" id="SM00248">
    <property type="entry name" value="ANK"/>
    <property type="match status" value="20"/>
</dbReference>
<dbReference type="HOGENOM" id="CLU_001048_0_0_1"/>
<evidence type="ECO:0000313" key="7">
    <source>
        <dbReference type="EMBL" id="EKJ69758.1"/>
    </source>
</evidence>
<dbReference type="InterPro" id="IPR056884">
    <property type="entry name" value="NPHP3-like_N"/>
</dbReference>
<evidence type="ECO:0000256" key="1">
    <source>
        <dbReference type="ARBA" id="ARBA00022737"/>
    </source>
</evidence>
<keyword evidence="8" id="KW-1185">Reference proteome</keyword>
<evidence type="ECO:0000259" key="4">
    <source>
        <dbReference type="Pfam" id="PF22939"/>
    </source>
</evidence>
<dbReference type="InterPro" id="IPR002110">
    <property type="entry name" value="Ankyrin_rpt"/>
</dbReference>
<feature type="repeat" description="ANK" evidence="3">
    <location>
        <begin position="1843"/>
        <end position="1875"/>
    </location>
</feature>
<dbReference type="Pfam" id="PF13606">
    <property type="entry name" value="Ank_3"/>
    <property type="match status" value="1"/>
</dbReference>
<evidence type="ECO:0000259" key="5">
    <source>
        <dbReference type="Pfam" id="PF24809"/>
    </source>
</evidence>
<dbReference type="OrthoDB" id="7464126at2759"/>
<dbReference type="Gene3D" id="3.40.50.300">
    <property type="entry name" value="P-loop containing nucleotide triphosphate hydrolases"/>
    <property type="match status" value="1"/>
</dbReference>
<dbReference type="SUPFAM" id="SSF48403">
    <property type="entry name" value="Ankyrin repeat"/>
    <property type="match status" value="4"/>
</dbReference>
<dbReference type="PANTHER" id="PTHR24198">
    <property type="entry name" value="ANKYRIN REPEAT AND PROTEIN KINASE DOMAIN-CONTAINING PROTEIN"/>
    <property type="match status" value="1"/>
</dbReference>
<dbReference type="InterPro" id="IPR056125">
    <property type="entry name" value="DUF7708"/>
</dbReference>
<feature type="domain" description="GPI inositol-deacylase winged helix" evidence="4">
    <location>
        <begin position="559"/>
        <end position="634"/>
    </location>
</feature>
<organism evidence="7 8">
    <name type="scientific">Fusarium pseudograminearum (strain CS3096)</name>
    <name type="common">Wheat and barley crown-rot fungus</name>
    <dbReference type="NCBI Taxonomy" id="1028729"/>
    <lineage>
        <taxon>Eukaryota</taxon>
        <taxon>Fungi</taxon>
        <taxon>Dikarya</taxon>
        <taxon>Ascomycota</taxon>
        <taxon>Pezizomycotina</taxon>
        <taxon>Sordariomycetes</taxon>
        <taxon>Hypocreomycetidae</taxon>
        <taxon>Hypocreales</taxon>
        <taxon>Nectriaceae</taxon>
        <taxon>Fusarium</taxon>
    </lineage>
</organism>
<dbReference type="EMBL" id="AFNW01000328">
    <property type="protein sequence ID" value="EKJ69758.1"/>
    <property type="molecule type" value="Genomic_DNA"/>
</dbReference>
<dbReference type="PROSITE" id="PS50297">
    <property type="entry name" value="ANK_REP_REGION"/>
    <property type="match status" value="4"/>
</dbReference>
<keyword evidence="1" id="KW-0677">Repeat</keyword>
<dbReference type="Pfam" id="PF24883">
    <property type="entry name" value="NPHP3_N"/>
    <property type="match status" value="1"/>
</dbReference>
<protein>
    <recommendedName>
        <fullName evidence="9">NACHT domain-containing protein</fullName>
    </recommendedName>
</protein>
<name>K3VBS3_FUSPC</name>
<dbReference type="eggNOG" id="KOG4177">
    <property type="taxonomic scope" value="Eukaryota"/>
</dbReference>